<name>A0ABS6MWF8_9GAMM</name>
<keyword evidence="1" id="KW-0472">Membrane</keyword>
<keyword evidence="1" id="KW-1133">Transmembrane helix</keyword>
<accession>A0ABS6MWF8</accession>
<proteinExistence type="predicted"/>
<evidence type="ECO:0000313" key="2">
    <source>
        <dbReference type="EMBL" id="MBV2133116.1"/>
    </source>
</evidence>
<organism evidence="2 3">
    <name type="scientific">Geopseudomonas aromaticivorans</name>
    <dbReference type="NCBI Taxonomy" id="2849492"/>
    <lineage>
        <taxon>Bacteria</taxon>
        <taxon>Pseudomonadati</taxon>
        <taxon>Pseudomonadota</taxon>
        <taxon>Gammaproteobacteria</taxon>
        <taxon>Pseudomonadales</taxon>
        <taxon>Pseudomonadaceae</taxon>
        <taxon>Geopseudomonas</taxon>
    </lineage>
</organism>
<protein>
    <recommendedName>
        <fullName evidence="4">DUF304 domain-containing protein</fullName>
    </recommendedName>
</protein>
<evidence type="ECO:0000313" key="3">
    <source>
        <dbReference type="Proteomes" id="UP000813068"/>
    </source>
</evidence>
<dbReference type="RefSeq" id="WP_217681583.1">
    <property type="nucleotide sequence ID" value="NZ_JAHRGL010000020.1"/>
</dbReference>
<gene>
    <name evidence="2" type="ORF">KRX52_09910</name>
</gene>
<feature type="transmembrane region" description="Helical" evidence="1">
    <location>
        <begin position="20"/>
        <end position="46"/>
    </location>
</feature>
<keyword evidence="3" id="KW-1185">Reference proteome</keyword>
<reference evidence="2 3" key="1">
    <citation type="submission" date="2021-06" db="EMBL/GenBank/DDBJ databases">
        <title>Differences between aerobic and microaerobic xylene degrading microbial communities.</title>
        <authorList>
            <person name="Banerjee S."/>
            <person name="Tancsics A."/>
        </authorList>
    </citation>
    <scope>NUCLEOTIDE SEQUENCE [LARGE SCALE GENOMIC DNA]</scope>
    <source>
        <strain evidence="2 3">MAP12</strain>
    </source>
</reference>
<evidence type="ECO:0008006" key="4">
    <source>
        <dbReference type="Google" id="ProtNLM"/>
    </source>
</evidence>
<dbReference type="Proteomes" id="UP000813068">
    <property type="component" value="Unassembled WGS sequence"/>
</dbReference>
<sequence>MNIDLEFHPRRKKPQYAAMILLSGVATTMLAAKVSVILFLVIGGYWSFLILKAMTNTIVNISKTQIIISSSIGRFQVNKKAFPMSNFYGVRNRVHWGHYKHCQTELIGRNGVFLPVRVELMTEKITPEARELKENLVETFKLESCRDFEHA</sequence>
<evidence type="ECO:0000256" key="1">
    <source>
        <dbReference type="SAM" id="Phobius"/>
    </source>
</evidence>
<dbReference type="EMBL" id="JAHRGL010000020">
    <property type="protein sequence ID" value="MBV2133116.1"/>
    <property type="molecule type" value="Genomic_DNA"/>
</dbReference>
<comment type="caution">
    <text evidence="2">The sequence shown here is derived from an EMBL/GenBank/DDBJ whole genome shotgun (WGS) entry which is preliminary data.</text>
</comment>
<keyword evidence="1" id="KW-0812">Transmembrane</keyword>